<dbReference type="InterPro" id="IPR036378">
    <property type="entry name" value="FAS1_dom_sf"/>
</dbReference>
<dbReference type="InterPro" id="IPR052806">
    <property type="entry name" value="Fasciclin-like_AGP"/>
</dbReference>
<name>A0ABC8STG8_9AQUA</name>
<keyword evidence="5" id="KW-1185">Reference proteome</keyword>
<dbReference type="EMBL" id="CAUOFW020003525">
    <property type="protein sequence ID" value="CAK9160444.1"/>
    <property type="molecule type" value="Genomic_DNA"/>
</dbReference>
<dbReference type="SUPFAM" id="SSF82153">
    <property type="entry name" value="FAS1 domain"/>
    <property type="match status" value="1"/>
</dbReference>
<dbReference type="Pfam" id="PF02469">
    <property type="entry name" value="Fasciclin"/>
    <property type="match status" value="1"/>
</dbReference>
<feature type="chain" id="PRO_5044808910" description="FAS1 domain-containing protein" evidence="2">
    <location>
        <begin position="31"/>
        <end position="414"/>
    </location>
</feature>
<sequence length="414" mass="44856">MASDNGHLSGNILTLFFTLLLISLPSAVNSIPVYEIDSMLSVLRARGYNLFCNAIAVSDVLYDVIDGSNFTFFAPTDSNLFALDMTNTASDYTTILRYHVVPQRLALDDLRGLPSVTVFDTMLKNRDILIERRPGPEYDVITVDGVAVVMPGLFYGRDVAVHGLGGILSLRSQIASRHLSPQMTPQPAPANFFVDNSSQSPAVDHRSASPSPEDFIGNLNFSLPPVGHIHAPPPAANFTGSQSFSSPVVSPVVSPVPETVSIHVISPAVSPGDASLSSANDSLPNISSDQTFASRIEPPVPAICQTDNPDTDNPDVLWLSDCETYEDHHGDPKLMQLRMTSLVGLVDKEEEEELRDKNPFPGAIPVVTPEVMVGVTDKTPDKSKPFDEKTFDCPVTDDETTLEHFIYPTTTCST</sequence>
<organism evidence="4 5">
    <name type="scientific">Ilex paraguariensis</name>
    <name type="common">yerba mate</name>
    <dbReference type="NCBI Taxonomy" id="185542"/>
    <lineage>
        <taxon>Eukaryota</taxon>
        <taxon>Viridiplantae</taxon>
        <taxon>Streptophyta</taxon>
        <taxon>Embryophyta</taxon>
        <taxon>Tracheophyta</taxon>
        <taxon>Spermatophyta</taxon>
        <taxon>Magnoliopsida</taxon>
        <taxon>eudicotyledons</taxon>
        <taxon>Gunneridae</taxon>
        <taxon>Pentapetalae</taxon>
        <taxon>asterids</taxon>
        <taxon>campanulids</taxon>
        <taxon>Aquifoliales</taxon>
        <taxon>Aquifoliaceae</taxon>
        <taxon>Ilex</taxon>
    </lineage>
</organism>
<evidence type="ECO:0000313" key="5">
    <source>
        <dbReference type="Proteomes" id="UP001642360"/>
    </source>
</evidence>
<evidence type="ECO:0000256" key="1">
    <source>
        <dbReference type="ARBA" id="ARBA00007843"/>
    </source>
</evidence>
<comment type="caution">
    <text evidence="4">The sequence shown here is derived from an EMBL/GenBank/DDBJ whole genome shotgun (WGS) entry which is preliminary data.</text>
</comment>
<evidence type="ECO:0000259" key="3">
    <source>
        <dbReference type="PROSITE" id="PS50213"/>
    </source>
</evidence>
<feature type="domain" description="FAS1" evidence="3">
    <location>
        <begin position="35"/>
        <end position="168"/>
    </location>
</feature>
<accession>A0ABC8STG8</accession>
<proteinExistence type="inferred from homology"/>
<gene>
    <name evidence="4" type="ORF">ILEXP_LOCUS29209</name>
</gene>
<reference evidence="4 5" key="1">
    <citation type="submission" date="2024-02" db="EMBL/GenBank/DDBJ databases">
        <authorList>
            <person name="Vignale AGUSTIN F."/>
            <person name="Sosa J E."/>
            <person name="Modenutti C."/>
        </authorList>
    </citation>
    <scope>NUCLEOTIDE SEQUENCE [LARGE SCALE GENOMIC DNA]</scope>
</reference>
<dbReference type="Gene3D" id="2.30.180.10">
    <property type="entry name" value="FAS1 domain"/>
    <property type="match status" value="1"/>
</dbReference>
<feature type="signal peptide" evidence="2">
    <location>
        <begin position="1"/>
        <end position="30"/>
    </location>
</feature>
<dbReference type="PANTHER" id="PTHR33985:SF15">
    <property type="entry name" value="FASCICLIN-LIKE ARABINOGALACTAN PROTEIN 19"/>
    <property type="match status" value="1"/>
</dbReference>
<dbReference type="Proteomes" id="UP001642360">
    <property type="component" value="Unassembled WGS sequence"/>
</dbReference>
<dbReference type="PROSITE" id="PS50213">
    <property type="entry name" value="FAS1"/>
    <property type="match status" value="1"/>
</dbReference>
<dbReference type="PANTHER" id="PTHR33985">
    <property type="entry name" value="OS02G0491300 PROTEIN-RELATED"/>
    <property type="match status" value="1"/>
</dbReference>
<keyword evidence="2" id="KW-0732">Signal</keyword>
<comment type="similarity">
    <text evidence="1">Belongs to the fasciclin-like AGP family.</text>
</comment>
<dbReference type="AlphaFoldDB" id="A0ABC8STG8"/>
<dbReference type="SMART" id="SM00554">
    <property type="entry name" value="FAS1"/>
    <property type="match status" value="1"/>
</dbReference>
<evidence type="ECO:0000313" key="4">
    <source>
        <dbReference type="EMBL" id="CAK9160444.1"/>
    </source>
</evidence>
<dbReference type="InterPro" id="IPR000782">
    <property type="entry name" value="FAS1_domain"/>
</dbReference>
<protein>
    <recommendedName>
        <fullName evidence="3">FAS1 domain-containing protein</fullName>
    </recommendedName>
</protein>
<evidence type="ECO:0000256" key="2">
    <source>
        <dbReference type="SAM" id="SignalP"/>
    </source>
</evidence>